<protein>
    <submittedName>
        <fullName evidence="2">Uncharacterized protein</fullName>
    </submittedName>
</protein>
<evidence type="ECO:0000256" key="1">
    <source>
        <dbReference type="SAM" id="MobiDB-lite"/>
    </source>
</evidence>
<feature type="region of interest" description="Disordered" evidence="1">
    <location>
        <begin position="22"/>
        <end position="61"/>
    </location>
</feature>
<feature type="compositionally biased region" description="Low complexity" evidence="1">
    <location>
        <begin position="22"/>
        <end position="34"/>
    </location>
</feature>
<dbReference type="EMBL" id="JAYWIO010000004">
    <property type="protein sequence ID" value="KAK7267382.1"/>
    <property type="molecule type" value="Genomic_DNA"/>
</dbReference>
<proteinExistence type="predicted"/>
<feature type="compositionally biased region" description="Pro residues" evidence="1">
    <location>
        <begin position="40"/>
        <end position="54"/>
    </location>
</feature>
<accession>A0AAN9I604</accession>
<reference evidence="2 3" key="1">
    <citation type="submission" date="2024-01" db="EMBL/GenBank/DDBJ databases">
        <title>The genomes of 5 underutilized Papilionoideae crops provide insights into root nodulation and disease resistanc.</title>
        <authorList>
            <person name="Yuan L."/>
        </authorList>
    </citation>
    <scope>NUCLEOTIDE SEQUENCE [LARGE SCALE GENOMIC DNA]</scope>
    <source>
        <strain evidence="2">ZHUSHIDOU_FW_LH</strain>
        <tissue evidence="2">Leaf</tissue>
    </source>
</reference>
<comment type="caution">
    <text evidence="2">The sequence shown here is derived from an EMBL/GenBank/DDBJ whole genome shotgun (WGS) entry which is preliminary data.</text>
</comment>
<sequence>MPPSTFVAAVVPPVTAAIVPSSLPSPLLASPSSILRHRQPSPPPSRLPSPPPSSPASAPRPCHNTALFPIAPLVILCLGDVEGHQPMTRMYEACCNGKEKLNQKTKRI</sequence>
<keyword evidence="3" id="KW-1185">Reference proteome</keyword>
<dbReference type="Proteomes" id="UP001372338">
    <property type="component" value="Unassembled WGS sequence"/>
</dbReference>
<gene>
    <name evidence="2" type="ORF">RIF29_20054</name>
</gene>
<name>A0AAN9I604_CROPI</name>
<evidence type="ECO:0000313" key="3">
    <source>
        <dbReference type="Proteomes" id="UP001372338"/>
    </source>
</evidence>
<evidence type="ECO:0000313" key="2">
    <source>
        <dbReference type="EMBL" id="KAK7267382.1"/>
    </source>
</evidence>
<organism evidence="2 3">
    <name type="scientific">Crotalaria pallida</name>
    <name type="common">Smooth rattlebox</name>
    <name type="synonym">Crotalaria striata</name>
    <dbReference type="NCBI Taxonomy" id="3830"/>
    <lineage>
        <taxon>Eukaryota</taxon>
        <taxon>Viridiplantae</taxon>
        <taxon>Streptophyta</taxon>
        <taxon>Embryophyta</taxon>
        <taxon>Tracheophyta</taxon>
        <taxon>Spermatophyta</taxon>
        <taxon>Magnoliopsida</taxon>
        <taxon>eudicotyledons</taxon>
        <taxon>Gunneridae</taxon>
        <taxon>Pentapetalae</taxon>
        <taxon>rosids</taxon>
        <taxon>fabids</taxon>
        <taxon>Fabales</taxon>
        <taxon>Fabaceae</taxon>
        <taxon>Papilionoideae</taxon>
        <taxon>50 kb inversion clade</taxon>
        <taxon>genistoids sensu lato</taxon>
        <taxon>core genistoids</taxon>
        <taxon>Crotalarieae</taxon>
        <taxon>Crotalaria</taxon>
    </lineage>
</organism>
<dbReference type="AlphaFoldDB" id="A0AAN9I604"/>